<gene>
    <name evidence="1" type="ORF">SAY86_013017</name>
</gene>
<evidence type="ECO:0000313" key="1">
    <source>
        <dbReference type="EMBL" id="KAK4795023.1"/>
    </source>
</evidence>
<organism evidence="1 2">
    <name type="scientific">Trapa natans</name>
    <name type="common">Water chestnut</name>
    <dbReference type="NCBI Taxonomy" id="22666"/>
    <lineage>
        <taxon>Eukaryota</taxon>
        <taxon>Viridiplantae</taxon>
        <taxon>Streptophyta</taxon>
        <taxon>Embryophyta</taxon>
        <taxon>Tracheophyta</taxon>
        <taxon>Spermatophyta</taxon>
        <taxon>Magnoliopsida</taxon>
        <taxon>eudicotyledons</taxon>
        <taxon>Gunneridae</taxon>
        <taxon>Pentapetalae</taxon>
        <taxon>rosids</taxon>
        <taxon>malvids</taxon>
        <taxon>Myrtales</taxon>
        <taxon>Lythraceae</taxon>
        <taxon>Trapa</taxon>
    </lineage>
</organism>
<comment type="caution">
    <text evidence="1">The sequence shown here is derived from an EMBL/GenBank/DDBJ whole genome shotgun (WGS) entry which is preliminary data.</text>
</comment>
<dbReference type="AlphaFoldDB" id="A0AAN7MDS9"/>
<name>A0AAN7MDS9_TRANT</name>
<dbReference type="EMBL" id="JAXQNO010000007">
    <property type="protein sequence ID" value="KAK4795023.1"/>
    <property type="molecule type" value="Genomic_DNA"/>
</dbReference>
<evidence type="ECO:0000313" key="2">
    <source>
        <dbReference type="Proteomes" id="UP001346149"/>
    </source>
</evidence>
<keyword evidence="2" id="KW-1185">Reference proteome</keyword>
<sequence length="84" mass="9587">MYQKPAGMLLATILYMVESKLEKEAFWYASKMPSPRNGLLQDENGVRDQLVKILQVSKYVLFYSMSVALLSVHLSTIQEMATEL</sequence>
<proteinExistence type="predicted"/>
<accession>A0AAN7MDS9</accession>
<dbReference type="Proteomes" id="UP001346149">
    <property type="component" value="Unassembled WGS sequence"/>
</dbReference>
<protein>
    <submittedName>
        <fullName evidence="1">Uncharacterized protein</fullName>
    </submittedName>
</protein>
<reference evidence="1 2" key="1">
    <citation type="journal article" date="2023" name="Hortic Res">
        <title>Pangenome of water caltrop reveals structural variations and asymmetric subgenome divergence after allopolyploidization.</title>
        <authorList>
            <person name="Zhang X."/>
            <person name="Chen Y."/>
            <person name="Wang L."/>
            <person name="Yuan Y."/>
            <person name="Fang M."/>
            <person name="Shi L."/>
            <person name="Lu R."/>
            <person name="Comes H.P."/>
            <person name="Ma Y."/>
            <person name="Chen Y."/>
            <person name="Huang G."/>
            <person name="Zhou Y."/>
            <person name="Zheng Z."/>
            <person name="Qiu Y."/>
        </authorList>
    </citation>
    <scope>NUCLEOTIDE SEQUENCE [LARGE SCALE GENOMIC DNA]</scope>
    <source>
        <strain evidence="1">F231</strain>
    </source>
</reference>